<dbReference type="Pfam" id="PF02321">
    <property type="entry name" value="OEP"/>
    <property type="match status" value="1"/>
</dbReference>
<dbReference type="SUPFAM" id="SSF56954">
    <property type="entry name" value="Outer membrane efflux proteins (OEP)"/>
    <property type="match status" value="1"/>
</dbReference>
<dbReference type="PANTHER" id="PTHR30026:SF20">
    <property type="entry name" value="OUTER MEMBRANE PROTEIN TOLC"/>
    <property type="match status" value="1"/>
</dbReference>
<proteinExistence type="inferred from homology"/>
<dbReference type="InterPro" id="IPR003423">
    <property type="entry name" value="OMP_efflux"/>
</dbReference>
<evidence type="ECO:0000256" key="3">
    <source>
        <dbReference type="ARBA" id="ARBA00022448"/>
    </source>
</evidence>
<feature type="chain" id="PRO_5045293916" evidence="10">
    <location>
        <begin position="21"/>
        <end position="449"/>
    </location>
</feature>
<protein>
    <submittedName>
        <fullName evidence="11">TolC family protein</fullName>
    </submittedName>
</protein>
<keyword evidence="10" id="KW-0732">Signal</keyword>
<dbReference type="Proteomes" id="UP001350748">
    <property type="component" value="Unassembled WGS sequence"/>
</dbReference>
<feature type="signal peptide" evidence="10">
    <location>
        <begin position="1"/>
        <end position="20"/>
    </location>
</feature>
<reference evidence="11 12" key="1">
    <citation type="submission" date="2024-02" db="EMBL/GenBank/DDBJ databases">
        <authorList>
            <person name="Grouzdev D."/>
        </authorList>
    </citation>
    <scope>NUCLEOTIDE SEQUENCE [LARGE SCALE GENOMIC DNA]</scope>
    <source>
        <strain evidence="11 12">9N</strain>
    </source>
</reference>
<name>A0ABU7XH22_9HYPH</name>
<dbReference type="PROSITE" id="PS51257">
    <property type="entry name" value="PROKAR_LIPOPROTEIN"/>
    <property type="match status" value="1"/>
</dbReference>
<evidence type="ECO:0000313" key="11">
    <source>
        <dbReference type="EMBL" id="MEF3366694.1"/>
    </source>
</evidence>
<comment type="subcellular location">
    <subcellularLocation>
        <location evidence="1">Cell outer membrane</location>
    </subcellularLocation>
</comment>
<keyword evidence="7" id="KW-0998">Cell outer membrane</keyword>
<evidence type="ECO:0000256" key="8">
    <source>
        <dbReference type="SAM" id="Coils"/>
    </source>
</evidence>
<evidence type="ECO:0000256" key="1">
    <source>
        <dbReference type="ARBA" id="ARBA00004442"/>
    </source>
</evidence>
<keyword evidence="3" id="KW-0813">Transport</keyword>
<feature type="coiled-coil region" evidence="8">
    <location>
        <begin position="343"/>
        <end position="370"/>
    </location>
</feature>
<evidence type="ECO:0000256" key="10">
    <source>
        <dbReference type="SAM" id="SignalP"/>
    </source>
</evidence>
<evidence type="ECO:0000256" key="2">
    <source>
        <dbReference type="ARBA" id="ARBA00007613"/>
    </source>
</evidence>
<evidence type="ECO:0000256" key="6">
    <source>
        <dbReference type="ARBA" id="ARBA00023136"/>
    </source>
</evidence>
<dbReference type="InterPro" id="IPR051906">
    <property type="entry name" value="TolC-like"/>
</dbReference>
<organism evidence="11 12">
    <name type="scientific">Methylocystis borbori</name>
    <dbReference type="NCBI Taxonomy" id="3118750"/>
    <lineage>
        <taxon>Bacteria</taxon>
        <taxon>Pseudomonadati</taxon>
        <taxon>Pseudomonadota</taxon>
        <taxon>Alphaproteobacteria</taxon>
        <taxon>Hyphomicrobiales</taxon>
        <taxon>Methylocystaceae</taxon>
        <taxon>Methylocystis</taxon>
    </lineage>
</organism>
<dbReference type="EMBL" id="JAZHYN010000022">
    <property type="protein sequence ID" value="MEF3366694.1"/>
    <property type="molecule type" value="Genomic_DNA"/>
</dbReference>
<evidence type="ECO:0000313" key="12">
    <source>
        <dbReference type="Proteomes" id="UP001350748"/>
    </source>
</evidence>
<sequence>MKVRVVFIACSLAALGGACGDACLAQEAAQSAEPRVKGSVKAAGKRPAARPAAQKPRGGVLARHLEMAVAIDAQSKALEAQYRAISARYATANSISPGSPYVGGLQRNNVSSNVTGNMRNYNETELEAGLPLWLPGQRDAYEATVTTGVYEVEQLLALRRLGVAALLRDAWWSAQRAGRDVEVARNRVATAHDIGRDMTRRVELGDAAQGDALLAQNETLAAETELAQAEGAAKVAQVNYMTLTGGAPPEGTLETVRPATDIEDHPALRAPRAALERAEAQMRLVDATPIDSPDIGVFGRREYNDQYSTDPSQPITNQRTDTTTVGVRIRIPLPTAGRNEPRIAAAQAEMDRAQAEYDRARRVVAAEIKAARVALAAAQRAAGTANSRLSVANDQFELSRKSYSIGEISAFDLYRVRQIQLEAQRMQANAAINVGVAISRLNQALGYAP</sequence>
<keyword evidence="5" id="KW-0812">Transmembrane</keyword>
<feature type="region of interest" description="Disordered" evidence="9">
    <location>
        <begin position="35"/>
        <end position="56"/>
    </location>
</feature>
<dbReference type="RefSeq" id="WP_332081716.1">
    <property type="nucleotide sequence ID" value="NZ_JAZHYN010000022.1"/>
</dbReference>
<comment type="similarity">
    <text evidence="2">Belongs to the outer membrane factor (OMF) (TC 1.B.17) family.</text>
</comment>
<accession>A0ABU7XH22</accession>
<keyword evidence="6" id="KW-0472">Membrane</keyword>
<dbReference type="Gene3D" id="1.20.1600.10">
    <property type="entry name" value="Outer membrane efflux proteins (OEP)"/>
    <property type="match status" value="1"/>
</dbReference>
<evidence type="ECO:0000256" key="7">
    <source>
        <dbReference type="ARBA" id="ARBA00023237"/>
    </source>
</evidence>
<keyword evidence="8" id="KW-0175">Coiled coil</keyword>
<comment type="caution">
    <text evidence="11">The sequence shown here is derived from an EMBL/GenBank/DDBJ whole genome shotgun (WGS) entry which is preliminary data.</text>
</comment>
<evidence type="ECO:0000256" key="4">
    <source>
        <dbReference type="ARBA" id="ARBA00022452"/>
    </source>
</evidence>
<evidence type="ECO:0000256" key="9">
    <source>
        <dbReference type="SAM" id="MobiDB-lite"/>
    </source>
</evidence>
<gene>
    <name evidence="11" type="ORF">V3H18_09130</name>
</gene>
<dbReference type="PANTHER" id="PTHR30026">
    <property type="entry name" value="OUTER MEMBRANE PROTEIN TOLC"/>
    <property type="match status" value="1"/>
</dbReference>
<keyword evidence="12" id="KW-1185">Reference proteome</keyword>
<evidence type="ECO:0000256" key="5">
    <source>
        <dbReference type="ARBA" id="ARBA00022692"/>
    </source>
</evidence>
<keyword evidence="4" id="KW-1134">Transmembrane beta strand</keyword>